<evidence type="ECO:0000313" key="2">
    <source>
        <dbReference type="EMBL" id="PCI25297.1"/>
    </source>
</evidence>
<sequence>MAIKNNQMRRILVFFSLGILLFSSLSELAAQETITMGRSYRALAMGNTGVATANDSSALFYNPAVLANVESWWIDYAAWTFEASDGFTNEELATNLIALNFPYVKNDGLANAEKAAFLAKENPYLKGSAGVSFAANIRKEGWSVAASYLQEVTMTTIDNGNTIFQRSDIIQKAGMSIPLGLGQWVLGFSRNAVTRQEARDATTDTITDTITNFGAKENAVGWDVGLLYRFSNQARITFGLVVQNYGDMKFSTETYKELQMINLGFGMAQEWGVFRLTLALDVRDVASATRDRANTVHAGAELGVFPNDTGGSFITYRAGYNNGYATQGVELNFFNRSMILGYTIYSEEVGTDPDKQASARKAIYFSMGF</sequence>
<evidence type="ECO:0000256" key="1">
    <source>
        <dbReference type="SAM" id="SignalP"/>
    </source>
</evidence>
<dbReference type="Gene3D" id="2.40.160.60">
    <property type="entry name" value="Outer membrane protein transport protein (OMPP1/FadL/TodX)"/>
    <property type="match status" value="1"/>
</dbReference>
<evidence type="ECO:0008006" key="4">
    <source>
        <dbReference type="Google" id="ProtNLM"/>
    </source>
</evidence>
<accession>A0A2A4SX01</accession>
<feature type="signal peptide" evidence="1">
    <location>
        <begin position="1"/>
        <end position="29"/>
    </location>
</feature>
<dbReference type="AlphaFoldDB" id="A0A2A4SX01"/>
<dbReference type="Proteomes" id="UP000218113">
    <property type="component" value="Unassembled WGS sequence"/>
</dbReference>
<dbReference type="SUPFAM" id="SSF56935">
    <property type="entry name" value="Porins"/>
    <property type="match status" value="1"/>
</dbReference>
<name>A0A2A4SX01_9DELT</name>
<keyword evidence="1" id="KW-0732">Signal</keyword>
<feature type="chain" id="PRO_5012720561" description="PorV/PorQ family protein" evidence="1">
    <location>
        <begin position="30"/>
        <end position="369"/>
    </location>
</feature>
<comment type="caution">
    <text evidence="2">The sequence shown here is derived from an EMBL/GenBank/DDBJ whole genome shotgun (WGS) entry which is preliminary data.</text>
</comment>
<reference evidence="3" key="1">
    <citation type="submission" date="2017-08" db="EMBL/GenBank/DDBJ databases">
        <title>A dynamic microbial community with high functional redundancy inhabits the cold, oxic subseafloor aquifer.</title>
        <authorList>
            <person name="Tully B.J."/>
            <person name="Wheat C.G."/>
            <person name="Glazer B.T."/>
            <person name="Huber J.A."/>
        </authorList>
    </citation>
    <scope>NUCLEOTIDE SEQUENCE [LARGE SCALE GENOMIC DNA]</scope>
</reference>
<organism evidence="2 3">
    <name type="scientific">SAR324 cluster bacterium</name>
    <dbReference type="NCBI Taxonomy" id="2024889"/>
    <lineage>
        <taxon>Bacteria</taxon>
        <taxon>Deltaproteobacteria</taxon>
        <taxon>SAR324 cluster</taxon>
    </lineage>
</organism>
<evidence type="ECO:0000313" key="3">
    <source>
        <dbReference type="Proteomes" id="UP000218113"/>
    </source>
</evidence>
<proteinExistence type="predicted"/>
<dbReference type="EMBL" id="NVSR01000114">
    <property type="protein sequence ID" value="PCI25297.1"/>
    <property type="molecule type" value="Genomic_DNA"/>
</dbReference>
<gene>
    <name evidence="2" type="ORF">COB67_10675</name>
</gene>
<protein>
    <recommendedName>
        <fullName evidence="4">PorV/PorQ family protein</fullName>
    </recommendedName>
</protein>